<protein>
    <submittedName>
        <fullName evidence="1">Uncharacterized protein</fullName>
    </submittedName>
</protein>
<name>B6GEG9_9ACTN</name>
<dbReference type="EMBL" id="ABXJ01000149">
    <property type="protein sequence ID" value="EEA89320.1"/>
    <property type="molecule type" value="Genomic_DNA"/>
</dbReference>
<sequence length="89" mass="10004">MMAHADQLIVKCDNLTVHATYKVAAPFLIFIRCKSGILEDLSKLRLSLKNLLGKRNDHLALSDLRILTEEFEFSCRNKAVALSIDMGLT</sequence>
<gene>
    <name evidence="1" type="ORF">COLSTE_02514</name>
</gene>
<reference evidence="1 2" key="2">
    <citation type="submission" date="2008-10" db="EMBL/GenBank/DDBJ databases">
        <authorList>
            <person name="Fulton L."/>
            <person name="Clifton S."/>
            <person name="Fulton B."/>
            <person name="Xu J."/>
            <person name="Minx P."/>
            <person name="Pepin K.H."/>
            <person name="Johnson M."/>
            <person name="Thiruvilangam P."/>
            <person name="Bhonagiri V."/>
            <person name="Nash W.E."/>
            <person name="Mardis E.R."/>
            <person name="Wilson R.K."/>
        </authorList>
    </citation>
    <scope>NUCLEOTIDE SEQUENCE [LARGE SCALE GENOMIC DNA]</scope>
    <source>
        <strain evidence="1 2">DSM 13279</strain>
    </source>
</reference>
<evidence type="ECO:0000313" key="1">
    <source>
        <dbReference type="EMBL" id="EEA89320.1"/>
    </source>
</evidence>
<dbReference type="AlphaFoldDB" id="B6GEG9"/>
<reference evidence="1 2" key="1">
    <citation type="submission" date="2008-10" db="EMBL/GenBank/DDBJ databases">
        <title>Draft genome sequence of Collinsella stercoris (DSM 13279).</title>
        <authorList>
            <person name="Sudarsanam P."/>
            <person name="Ley R."/>
            <person name="Guruge J."/>
            <person name="Turnbaugh P.J."/>
            <person name="Mahowald M."/>
            <person name="Liep D."/>
            <person name="Gordon J."/>
        </authorList>
    </citation>
    <scope>NUCLEOTIDE SEQUENCE [LARGE SCALE GENOMIC DNA]</scope>
    <source>
        <strain evidence="1 2">DSM 13279</strain>
    </source>
</reference>
<keyword evidence="2" id="KW-1185">Reference proteome</keyword>
<proteinExistence type="predicted"/>
<accession>B6GEG9</accession>
<organism evidence="1 2">
    <name type="scientific">Collinsella stercoris DSM 13279</name>
    <dbReference type="NCBI Taxonomy" id="445975"/>
    <lineage>
        <taxon>Bacteria</taxon>
        <taxon>Bacillati</taxon>
        <taxon>Actinomycetota</taxon>
        <taxon>Coriobacteriia</taxon>
        <taxon>Coriobacteriales</taxon>
        <taxon>Coriobacteriaceae</taxon>
        <taxon>Collinsella</taxon>
    </lineage>
</organism>
<comment type="caution">
    <text evidence="1">The sequence shown here is derived from an EMBL/GenBank/DDBJ whole genome shotgun (WGS) entry which is preliminary data.</text>
</comment>
<evidence type="ECO:0000313" key="2">
    <source>
        <dbReference type="Proteomes" id="UP000003560"/>
    </source>
</evidence>
<dbReference type="HOGENOM" id="CLU_2449518_0_0_11"/>
<dbReference type="Proteomes" id="UP000003560">
    <property type="component" value="Unassembled WGS sequence"/>
</dbReference>